<dbReference type="Pfam" id="PF07703">
    <property type="entry name" value="A2M_BRD"/>
    <property type="match status" value="1"/>
</dbReference>
<keyword evidence="7" id="KW-1185">Reference proteome</keyword>
<dbReference type="KEGG" id="tmar:MARIT_2401"/>
<evidence type="ECO:0000256" key="3">
    <source>
        <dbReference type="SAM" id="SignalP"/>
    </source>
</evidence>
<feature type="domain" description="Alpha-2-macroglobulin bait region" evidence="4">
    <location>
        <begin position="971"/>
        <end position="1111"/>
    </location>
</feature>
<keyword evidence="3" id="KW-0732">Signal</keyword>
<evidence type="ECO:0000256" key="2">
    <source>
        <dbReference type="SAM" id="MobiDB-lite"/>
    </source>
</evidence>
<dbReference type="GO" id="GO:0004866">
    <property type="term" value="F:endopeptidase inhibitor activity"/>
    <property type="evidence" value="ECO:0007669"/>
    <property type="project" value="InterPro"/>
</dbReference>
<evidence type="ECO:0000259" key="4">
    <source>
        <dbReference type="SMART" id="SM01359"/>
    </source>
</evidence>
<comment type="similarity">
    <text evidence="1">Belongs to the protease inhibitor I39 (alpha-2-macroglobulin) family. Bacterial alpha-2-macroglobulin subfamily.</text>
</comment>
<dbReference type="Pfam" id="PF17973">
    <property type="entry name" value="bMG10"/>
    <property type="match status" value="1"/>
</dbReference>
<dbReference type="Gene3D" id="2.60.40.1930">
    <property type="match status" value="1"/>
</dbReference>
<dbReference type="RefSeq" id="WP_100211568.1">
    <property type="nucleotide sequence ID" value="NZ_CP138495.1"/>
</dbReference>
<evidence type="ECO:0008006" key="8">
    <source>
        <dbReference type="Google" id="ProtNLM"/>
    </source>
</evidence>
<dbReference type="Pfam" id="PF01835">
    <property type="entry name" value="MG2"/>
    <property type="match status" value="1"/>
</dbReference>
<dbReference type="PANTHER" id="PTHR40094">
    <property type="entry name" value="ALPHA-2-MACROGLOBULIN HOMOLOG"/>
    <property type="match status" value="1"/>
</dbReference>
<dbReference type="InterPro" id="IPR008930">
    <property type="entry name" value="Terpenoid_cyclase/PrenylTrfase"/>
</dbReference>
<reference evidence="6 7" key="1">
    <citation type="submission" date="2016-11" db="EMBL/GenBank/DDBJ databases">
        <authorList>
            <person name="Jaros S."/>
            <person name="Januszkiewicz K."/>
            <person name="Wedrychowicz H."/>
        </authorList>
    </citation>
    <scope>NUCLEOTIDE SEQUENCE [LARGE SCALE GENOMIC DNA]</scope>
    <source>
        <strain evidence="6">NCIMB 2154T</strain>
    </source>
</reference>
<dbReference type="InterPro" id="IPR041246">
    <property type="entry name" value="Bact_MG10"/>
</dbReference>
<dbReference type="GeneID" id="47723874"/>
<evidence type="ECO:0000313" key="7">
    <source>
        <dbReference type="Proteomes" id="UP000231564"/>
    </source>
</evidence>
<feature type="region of interest" description="Disordered" evidence="2">
    <location>
        <begin position="1212"/>
        <end position="1232"/>
    </location>
</feature>
<protein>
    <recommendedName>
        <fullName evidence="8">Alpha-2-macroglobulin</fullName>
    </recommendedName>
</protein>
<proteinExistence type="inferred from homology"/>
<dbReference type="OrthoDB" id="9767116at2"/>
<dbReference type="PANTHER" id="PTHR40094:SF1">
    <property type="entry name" value="UBIQUITIN DOMAIN-CONTAINING PROTEIN"/>
    <property type="match status" value="1"/>
</dbReference>
<dbReference type="Pfam" id="PF00207">
    <property type="entry name" value="A2M"/>
    <property type="match status" value="1"/>
</dbReference>
<accession>A0A2H1EBK0</accession>
<feature type="compositionally biased region" description="Polar residues" evidence="2">
    <location>
        <begin position="1212"/>
        <end position="1222"/>
    </location>
</feature>
<dbReference type="InterPro" id="IPR001599">
    <property type="entry name" value="Macroglobln_a2"/>
</dbReference>
<dbReference type="SMART" id="SM01360">
    <property type="entry name" value="A2M"/>
    <property type="match status" value="1"/>
</dbReference>
<dbReference type="Proteomes" id="UP000231564">
    <property type="component" value="Chromosome MARIT"/>
</dbReference>
<organism evidence="6 7">
    <name type="scientific">Tenacibaculum maritimum NCIMB 2154</name>
    <dbReference type="NCBI Taxonomy" id="1349785"/>
    <lineage>
        <taxon>Bacteria</taxon>
        <taxon>Pseudomonadati</taxon>
        <taxon>Bacteroidota</taxon>
        <taxon>Flavobacteriia</taxon>
        <taxon>Flavobacteriales</taxon>
        <taxon>Flavobacteriaceae</taxon>
        <taxon>Tenacibaculum</taxon>
    </lineage>
</organism>
<evidence type="ECO:0000259" key="5">
    <source>
        <dbReference type="SMART" id="SM01360"/>
    </source>
</evidence>
<dbReference type="EMBL" id="LT634361">
    <property type="protein sequence ID" value="SFZ83960.1"/>
    <property type="molecule type" value="Genomic_DNA"/>
</dbReference>
<feature type="chain" id="PRO_5013903863" description="Alpha-2-macroglobulin" evidence="3">
    <location>
        <begin position="21"/>
        <end position="2023"/>
    </location>
</feature>
<dbReference type="SMART" id="SM01359">
    <property type="entry name" value="A2M_N_2"/>
    <property type="match status" value="1"/>
</dbReference>
<dbReference type="Gene3D" id="1.50.10.20">
    <property type="match status" value="1"/>
</dbReference>
<feature type="signal peptide" evidence="3">
    <location>
        <begin position="1"/>
        <end position="20"/>
    </location>
</feature>
<feature type="domain" description="Alpha-2-macroglobulin" evidence="5">
    <location>
        <begin position="1244"/>
        <end position="1334"/>
    </location>
</feature>
<evidence type="ECO:0000313" key="6">
    <source>
        <dbReference type="EMBL" id="SFZ83960.1"/>
    </source>
</evidence>
<name>A0A2H1EBK0_9FLAO</name>
<dbReference type="SUPFAM" id="SSF48239">
    <property type="entry name" value="Terpenoid cyclases/Protein prenyltransferases"/>
    <property type="match status" value="1"/>
</dbReference>
<dbReference type="InterPro" id="IPR051802">
    <property type="entry name" value="YfhM-like"/>
</dbReference>
<dbReference type="STRING" id="1349785.GCA_000509405_02070"/>
<sequence>MRKLTTVLLMIFLFSTTIKAQESYQSLWNKVAQYEADNLPKSALKEVNSIYKKAEKEQNSPQIIKSLFYKSKFSLRLQENAQLKIINEFKQQISKSTTPTKNVLENILANLYWQYFSQHKWQFYNRTQTTKPIDKNDFRTWDLNTLFQEIHKHYQASLANGLILQQTDVREFSEILHTANTSKIYRPTLFDFLAHNALDFYKTNEINITKPSYQFKIKNTELINEAKLFASTTLKTKDTLSLSFNALKIYQELILFHLKDKTPEALVDVDIKRLNFVKQHATFNRKKERYLQTLQTSKEHYKNNAVSGLYAFEIANTYYQQANKYVPNQNEEHRFKNQKALALCHEINSDFPKSDAAQKCERLAYQIRLKSLQITAEKFLPIHQYSRVLINYKNIHKLFFSIYNITPSQLATFKKIYDKKERILFIKKLKKTNSWESNLKNEEDYQLHRTEISIPKLAQGSYLFIASSEKNITPEATIGTTDIQATNLVFITNTERHQNKYQIVDRNTGKPIPQAKVIFSNKPYQRYGDRIHKAFTTDKNGAFKFTPHKKHYGNVNAIVHHKGDHAIFGKFYISEQYFTPKEATKTYINSFLFTDRSIYRPGQTIHFKGIAMEKTKENTQVKPNRKGTIILKDANAQVVKKQVFTTNEFGSFSGSFILPNTGITGIFSMQTIIDDHTDSTTISVEEYKRPKFEAHFAPIKKSYALNEDITVHGNATSFSGANITAAKVAYRVHRKVVFPRWWYSYRPAFVSNSQEIAHGESVTDTSGNFTIKFKAIPDESIAPESMPIFTYEVTADLTDLNGETSSTTTYINVGYHSLIADISMEDTIHKDVHKQVINIHTKNVSGIFTPAKGTIQIYKLVPPKKIVRKRPWNAPDYQEIPEGEFHKKFPHDTYKNDDNPKHWKKGKLTLSLPFNTEKSSEIKLKGFKKWPSGKYIVELESTDKQGNKIKNKHFFELFSTKDKLPSDNQLFSVQTNKETYNSNDTALVTFSSHSKDITIMVSVEKKHQIVDQYYIHLNKSSKTIEIPITPNDKGGFAVNWSFVNYNSFQKGSLLIKVPYPKTALEIDIATFRDKLQPGQHQTWSFTVKGTKKDKVLAELLAGMYDASLDQFKSNDWNFSPIDTPIYTTFNHTEDRYSFQNTSFSIQNLNTSFSNNYQTKNYDRWNWFGFYFQKRREMMLRGAAMGAPRTMNMRGTQKELIMQEEAVNNYDSNTLATVPPTNTSKKDQKTTPSKGIHIRKNLQETAFFYPHLVTDKDGNITFNFTAPEALTRWKLQLLAHTKELHSAVKTLETVTQKELMVIPNAPRFLREGDTISFSTKISNLSSNELKGTAQLILTDAITGKVVDLCNNSKKTSNQPFIVDAKGNTNISWRLSIPQHLQAIQYKVIAKSGSFSDGEQHILPILSNSTLVTETLPLWVHGNSSKTFILEKLKANRSASLKNHQLTLEITSNPAWYAIQALPYLMEYPYDCSEQTFAKYYANSLASHIANSNPKIQEVFQQWKSSNALLSNLEKNQALKSLLIQETPWIRDAQSETEQKKRIALLLDINHMSNQQQRSLHKLQNMQMSNGGFPWFKNGRYPSKFITNHIASGFGHLKHLGVTPPHKSTAIMVHKAVHFLDLEIANEYKKLLELAAQKHANDKKRSDFLNQNHLSHFALQYLYMRSFYTNLTIPSNTKKAIDYYKKQATMYWQKQTLLGQGLIALVQFRMGNKTIAHKIIRALKENSISSEELGMYWKSNQPSWHSYQAPIETQSLLIEAFSEIENDLTTIDRLKTWLLKKKQVNRWQTTKATTEAIYALLLNGSKWLAIDHTVTVHVGNTTVLSSNTMNKPIEAGTGYFKTSWNSEEITPKMSTINITNKNEGIAWGAMYWQYFEDLDNITAAETPLKLSKKLFLKRNTDTGKELKDITSKTRLKVGDLITVRIVLRSDRDMEFIHMKDMRASGLEPIQTLSKHQWQDGLYYYQSTKDATTNFFFDRLPKGVYVFEYDLRVNNSGNFSNGITTIQSMYAPEFSSHSKGNRILVD</sequence>
<dbReference type="InterPro" id="IPR011625">
    <property type="entry name" value="A2M_N_BRD"/>
</dbReference>
<gene>
    <name evidence="6" type="ORF">MARIT_2401</name>
</gene>
<evidence type="ECO:0000256" key="1">
    <source>
        <dbReference type="ARBA" id="ARBA00010556"/>
    </source>
</evidence>
<dbReference type="InterPro" id="IPR002890">
    <property type="entry name" value="MG2"/>
</dbReference>